<keyword evidence="3" id="KW-0479">Metal-binding</keyword>
<dbReference type="SUPFAM" id="SSF53448">
    <property type="entry name" value="Nucleotide-diphospho-sugar transferases"/>
    <property type="match status" value="1"/>
</dbReference>
<keyword evidence="5" id="KW-1185">Reference proteome</keyword>
<dbReference type="GO" id="GO:0016757">
    <property type="term" value="F:glycosyltransferase activity"/>
    <property type="evidence" value="ECO:0007669"/>
    <property type="project" value="UniProtKB-KW"/>
</dbReference>
<dbReference type="OrthoDB" id="695971at2"/>
<dbReference type="AlphaFoldDB" id="D8E0C8"/>
<accession>D8E0C8</accession>
<keyword evidence="2 4" id="KW-0808">Transferase</keyword>
<evidence type="ECO:0000256" key="3">
    <source>
        <dbReference type="ARBA" id="ARBA00022723"/>
    </source>
</evidence>
<dbReference type="Pfam" id="PF01501">
    <property type="entry name" value="Glyco_transf_8"/>
    <property type="match status" value="1"/>
</dbReference>
<comment type="caution">
    <text evidence="4">The sequence shown here is derived from an EMBL/GenBank/DDBJ whole genome shotgun (WGS) entry which is preliminary data.</text>
</comment>
<dbReference type="Proteomes" id="UP000004524">
    <property type="component" value="Unassembled WGS sequence"/>
</dbReference>
<keyword evidence="1" id="KW-0328">Glycosyltransferase</keyword>
<evidence type="ECO:0000313" key="5">
    <source>
        <dbReference type="Proteomes" id="UP000004524"/>
    </source>
</evidence>
<dbReference type="InterPro" id="IPR029044">
    <property type="entry name" value="Nucleotide-diphossugar_trans"/>
</dbReference>
<dbReference type="RefSeq" id="WP_006283749.1">
    <property type="nucleotide sequence ID" value="NZ_ADWO01000095.1"/>
</dbReference>
<reference evidence="4 5" key="1">
    <citation type="journal article" date="2010" name="Microb. Ecol.">
        <title>Comparative genome analysis of Prevotella ruminicola and Prevotella bryantii: insights into their environmental niche.</title>
        <authorList>
            <consortium name="North American Consortium for Rumen Bacteria"/>
            <person name="Purushe J."/>
            <person name="Fouts D.E."/>
            <person name="Morrison M."/>
            <person name="White B.A."/>
            <person name="Mackie R.I."/>
            <person name="Coutinho P.M."/>
            <person name="Henrissat B."/>
            <person name="Nelson K.E."/>
        </authorList>
    </citation>
    <scope>NUCLEOTIDE SEQUENCE [LARGE SCALE GENOMIC DNA]</scope>
    <source>
        <strain evidence="4 5">B14</strain>
    </source>
</reference>
<evidence type="ECO:0000313" key="4">
    <source>
        <dbReference type="EMBL" id="EFI70864.1"/>
    </source>
</evidence>
<gene>
    <name evidence="4" type="ORF">PBR_0248</name>
</gene>
<proteinExistence type="predicted"/>
<dbReference type="EMBL" id="ADWO01000095">
    <property type="protein sequence ID" value="EFI70864.1"/>
    <property type="molecule type" value="Genomic_DNA"/>
</dbReference>
<dbReference type="InterPro" id="IPR050748">
    <property type="entry name" value="Glycosyltrans_8_dom-fam"/>
</dbReference>
<dbReference type="GO" id="GO:0046872">
    <property type="term" value="F:metal ion binding"/>
    <property type="evidence" value="ECO:0007669"/>
    <property type="project" value="UniProtKB-KW"/>
</dbReference>
<dbReference type="CDD" id="cd04194">
    <property type="entry name" value="GT8_A4GalT_like"/>
    <property type="match status" value="1"/>
</dbReference>
<name>D8E0C8_9BACT</name>
<dbReference type="PANTHER" id="PTHR13778">
    <property type="entry name" value="GLYCOSYLTRANSFERASE 8 DOMAIN-CONTAINING PROTEIN"/>
    <property type="match status" value="1"/>
</dbReference>
<evidence type="ECO:0000256" key="1">
    <source>
        <dbReference type="ARBA" id="ARBA00022676"/>
    </source>
</evidence>
<dbReference type="Gene3D" id="3.90.550.10">
    <property type="entry name" value="Spore Coat Polysaccharide Biosynthesis Protein SpsA, Chain A"/>
    <property type="match status" value="1"/>
</dbReference>
<sequence>MNIVYTCDNNFVWIMGISMISLFENNKGCKDINVYLLGDHVSEDSKNILDSIALKFQRHFALIDVPDLNIPEKLSSNRWPKSAFTRMFAGELLPIEVTKAIYLDCDTIISGDIQGMEAYIKEDVAICGVKDCVSRPYKAKIGIGKDGSYINAGVLAMNIKKLREFDIRKMIAEFVDNYESAISYADQDILNGIFKGEFGILPPQYDLMTMINTYTYKELQQIRHPHNYYSAEEIEFSKKNPLIIHFTTAMLNIRPWCEGSKHSYAWMFEKYQAMSPWAARQKGKSNFSANEYKIIRKILMLPKPLAYRLLGLIHAYLRPCYIIATSNIKKYL</sequence>
<dbReference type="InterPro" id="IPR002495">
    <property type="entry name" value="Glyco_trans_8"/>
</dbReference>
<protein>
    <submittedName>
        <fullName evidence="4">Putative galactosyl transferase</fullName>
    </submittedName>
</protein>
<organism evidence="4 5">
    <name type="scientific">Segatella baroniae B14</name>
    <dbReference type="NCBI Taxonomy" id="752555"/>
    <lineage>
        <taxon>Bacteria</taxon>
        <taxon>Pseudomonadati</taxon>
        <taxon>Bacteroidota</taxon>
        <taxon>Bacteroidia</taxon>
        <taxon>Bacteroidales</taxon>
        <taxon>Prevotellaceae</taxon>
        <taxon>Segatella</taxon>
    </lineage>
</organism>
<evidence type="ECO:0000256" key="2">
    <source>
        <dbReference type="ARBA" id="ARBA00022679"/>
    </source>
</evidence>
<dbReference type="PANTHER" id="PTHR13778:SF47">
    <property type="entry name" value="LIPOPOLYSACCHARIDE 1,3-GALACTOSYLTRANSFERASE"/>
    <property type="match status" value="1"/>
</dbReference>